<feature type="compositionally biased region" description="Basic residues" evidence="5">
    <location>
        <begin position="177"/>
        <end position="188"/>
    </location>
</feature>
<evidence type="ECO:0000256" key="3">
    <source>
        <dbReference type="ARBA" id="ARBA00022707"/>
    </source>
</evidence>
<feature type="region of interest" description="Disordered" evidence="5">
    <location>
        <begin position="591"/>
        <end position="738"/>
    </location>
</feature>
<proteinExistence type="inferred from homology"/>
<feature type="compositionally biased region" description="Gly residues" evidence="5">
    <location>
        <begin position="595"/>
        <end position="606"/>
    </location>
</feature>
<dbReference type="Pfam" id="PF09742">
    <property type="entry name" value="Dymeclin"/>
    <property type="match status" value="1"/>
</dbReference>
<feature type="transmembrane region" description="Helical" evidence="6">
    <location>
        <begin position="410"/>
        <end position="429"/>
    </location>
</feature>
<dbReference type="InterPro" id="IPR004853">
    <property type="entry name" value="Sugar_P_trans_dom"/>
</dbReference>
<evidence type="ECO:0000256" key="6">
    <source>
        <dbReference type="SAM" id="Phobius"/>
    </source>
</evidence>
<comment type="caution">
    <text evidence="8">The sequence shown here is derived from an EMBL/GenBank/DDBJ whole genome shotgun (WGS) entry which is preliminary data.</text>
</comment>
<evidence type="ECO:0000313" key="9">
    <source>
        <dbReference type="Proteomes" id="UP000738359"/>
    </source>
</evidence>
<name>A0A9P6M109_MORAP</name>
<feature type="region of interest" description="Disordered" evidence="5">
    <location>
        <begin position="157"/>
        <end position="200"/>
    </location>
</feature>
<evidence type="ECO:0000256" key="2">
    <source>
        <dbReference type="ARBA" id="ARBA00015736"/>
    </source>
</evidence>
<dbReference type="PANTHER" id="PTHR12895">
    <property type="entry name" value="DYMECLIN"/>
    <property type="match status" value="1"/>
</dbReference>
<feature type="transmembrane region" description="Helical" evidence="6">
    <location>
        <begin position="251"/>
        <end position="276"/>
    </location>
</feature>
<reference evidence="8" key="1">
    <citation type="journal article" date="2020" name="Fungal Divers.">
        <title>Resolving the Mortierellaceae phylogeny through synthesis of multi-gene phylogenetics and phylogenomics.</title>
        <authorList>
            <person name="Vandepol N."/>
            <person name="Liber J."/>
            <person name="Desiro A."/>
            <person name="Na H."/>
            <person name="Kennedy M."/>
            <person name="Barry K."/>
            <person name="Grigoriev I.V."/>
            <person name="Miller A.N."/>
            <person name="O'Donnell K."/>
            <person name="Stajich J.E."/>
            <person name="Bonito G."/>
        </authorList>
    </citation>
    <scope>NUCLEOTIDE SEQUENCE</scope>
    <source>
        <strain evidence="8">CK1249</strain>
    </source>
</reference>
<keyword evidence="6" id="KW-0812">Transmembrane</keyword>
<protein>
    <recommendedName>
        <fullName evidence="2">Dymeclin</fullName>
    </recommendedName>
</protein>
<feature type="transmembrane region" description="Helical" evidence="6">
    <location>
        <begin position="505"/>
        <end position="524"/>
    </location>
</feature>
<sequence length="1477" mass="162401">MMNSTEASLAGADAPSTLALTSTNDDPHSHSPVTVHRTKHGGRPRANSISSTESHSSDDGIEWETSGDHSRENDVDHTYEGYSTDEDAMDEEDRSEGEGDTQHLLANSSNTRRGGMGMGMRVGETGTGTMIGLDFENDPRPYTEDYDTLPLTALEGAQLNGVQGRSRKPSADEARPRRGRKFKKRSQRSSHSGASIPELGTMQTDQERLIAKRQLKIKMFWNVFYVFAWYGTSTSLSFYNKWLFSPNHHNFRFPLFTTCLHMVAQFLLSSLTLLLVPSLRPQSAPSAKDLGTKIMPCAVASGLDVGLSNSSLKSITLAFYTMCKSSSLAFVLLFAFAFKLERPTWTLAGVIGVICVGLFMMVMSEVDFVLIGFIQVMLASVLGGLRWSLTQLLLERSDTKTGSLANPISTIFFLSPIMGVCLCIVAGMFEGFGNIFRSEFFQTVGSSLGTLGLLFLGGIFAFAMVLAEFNLIARTSVVSLSVLGIIKEVVTIVVSSLVFHDQLTLVNILGLFITLTGIGFYHFMKLREMKAKSRRAAKEIADLNRASAMIGGDRGIDRIPSRRASGRRGTERFTSSKDGARVEQEVFLLEDDQDGGGGGGGGGGGAAPQSSWGSSTLPDVSVPTLDTPATTHSPAPIGESRLSRSSTPVYQQSDASSSYNSRDVLDTSRRYSTGHTFAPAPAAGPSQPSPSIGVALSSPTTGGSALASKRRSQFGGQTPTLPPTPELPSPFAVGAAPSPAIKSSNSGFHTFSPDFASPHDFDHNSSASAFGSVPHSPSFSISSFSGVIPGSTSISSIASTGQQAKSPALEHKHPIVVKDFDSIHILGPLHQTAIKTLCSTRVLSRIDTIGWYSILGAQKFPTIATSQDAYDIEMATTCMAVEFGANNAQTQNFNTLVLQLLSQIKLIKDQDYKGDIPSHAYNALFLTRVFLNHFISDLTSGEMISFFEGSDLSSEAQQEALGIVSFKGCKLGVDQALVTDPRSYAEQLIQGVIGIILNLDAGSSSSAYEFYEEALNLLIVMASTQLQLPSAEPNEKNYFLNLVLQNFSHVADQLTLRLLWNFTDQRPSPPLTGSIVYSAYSYLFAKAGSSPSSEAHPIADRSVLLLLLLHSQAKNNTSWEVFKKSIQNIRDERGSMVDDQKEDTIFTSFRKIFHVVCQTYVLSRTDPETLYLPILRMVYEGVEGKTNYSQVYVLLVILLLFSQDDVFNDSIQKITMTYQPWFTERLLKSISLGGLATAIVIRTIQYNLAQHKDVYFHTNSLAILANMSNSLQDIHPYVSQRLVTLFDIVARRYQKLVTKHLQRDENIEMNADVVIYGDMVTLVLEIINSTLTHKLKANPQLVYSLLHKQEMFAYFRNDLKFKDLIHNIEQAVNYFQQKISEANIKAPTPEEVAQVIQTASRTWPPNLMKTFPDIKFEYEEEEQASEFFCPYVWSLLYRNTFVYWDVEKAKILHDYRTMINDEHAFEGVPTGGQVAPS</sequence>
<feature type="compositionally biased region" description="Polar residues" evidence="5">
    <location>
        <begin position="643"/>
        <end position="661"/>
    </location>
</feature>
<feature type="transmembrane region" description="Helical" evidence="6">
    <location>
        <begin position="219"/>
        <end position="239"/>
    </location>
</feature>
<keyword evidence="9" id="KW-1185">Reference proteome</keyword>
<keyword evidence="6" id="KW-0472">Membrane</keyword>
<dbReference type="SUPFAM" id="SSF103481">
    <property type="entry name" value="Multidrug resistance efflux transporter EmrE"/>
    <property type="match status" value="1"/>
</dbReference>
<feature type="transmembrane region" description="Helical" evidence="6">
    <location>
        <begin position="368"/>
        <end position="389"/>
    </location>
</feature>
<dbReference type="Pfam" id="PF03151">
    <property type="entry name" value="TPT"/>
    <property type="match status" value="1"/>
</dbReference>
<feature type="transmembrane region" description="Helical" evidence="6">
    <location>
        <begin position="441"/>
        <end position="465"/>
    </location>
</feature>
<feature type="transmembrane region" description="Helical" evidence="6">
    <location>
        <begin position="345"/>
        <end position="362"/>
    </location>
</feature>
<feature type="compositionally biased region" description="Low complexity" evidence="5">
    <location>
        <begin position="678"/>
        <end position="691"/>
    </location>
</feature>
<dbReference type="OrthoDB" id="10253409at2759"/>
<dbReference type="PANTHER" id="PTHR12895:SF9">
    <property type="entry name" value="DYMECLIN"/>
    <property type="match status" value="1"/>
</dbReference>
<dbReference type="EMBL" id="JAAAHY010000671">
    <property type="protein sequence ID" value="KAF9959430.1"/>
    <property type="molecule type" value="Genomic_DNA"/>
</dbReference>
<dbReference type="GO" id="GO:0007030">
    <property type="term" value="P:Golgi organization"/>
    <property type="evidence" value="ECO:0007669"/>
    <property type="project" value="TreeGrafter"/>
</dbReference>
<feature type="compositionally biased region" description="Acidic residues" evidence="5">
    <location>
        <begin position="83"/>
        <end position="95"/>
    </location>
</feature>
<evidence type="ECO:0000256" key="4">
    <source>
        <dbReference type="ARBA" id="ARBA00023288"/>
    </source>
</evidence>
<accession>A0A9P6M109</accession>
<evidence type="ECO:0000259" key="7">
    <source>
        <dbReference type="Pfam" id="PF03151"/>
    </source>
</evidence>
<feature type="transmembrane region" description="Helical" evidence="6">
    <location>
        <begin position="477"/>
        <end position="499"/>
    </location>
</feature>
<feature type="domain" description="Sugar phosphate transporter" evidence="7">
    <location>
        <begin position="224"/>
        <end position="521"/>
    </location>
</feature>
<dbReference type="GO" id="GO:0005794">
    <property type="term" value="C:Golgi apparatus"/>
    <property type="evidence" value="ECO:0007669"/>
    <property type="project" value="TreeGrafter"/>
</dbReference>
<dbReference type="InterPro" id="IPR019142">
    <property type="entry name" value="Dymeclin"/>
</dbReference>
<gene>
    <name evidence="8" type="primary">CAS42_2</name>
    <name evidence="8" type="ORF">BGZ70_008853</name>
</gene>
<evidence type="ECO:0000256" key="5">
    <source>
        <dbReference type="SAM" id="MobiDB-lite"/>
    </source>
</evidence>
<comment type="similarity">
    <text evidence="1">Belongs to the dymeclin family.</text>
</comment>
<dbReference type="InterPro" id="IPR037185">
    <property type="entry name" value="EmrE-like"/>
</dbReference>
<feature type="region of interest" description="Disordered" evidence="5">
    <location>
        <begin position="1"/>
        <end position="118"/>
    </location>
</feature>
<keyword evidence="4" id="KW-0449">Lipoprotein</keyword>
<evidence type="ECO:0000256" key="1">
    <source>
        <dbReference type="ARBA" id="ARBA00010603"/>
    </source>
</evidence>
<feature type="transmembrane region" description="Helical" evidence="6">
    <location>
        <begin position="317"/>
        <end position="338"/>
    </location>
</feature>
<feature type="region of interest" description="Disordered" evidence="5">
    <location>
        <begin position="554"/>
        <end position="577"/>
    </location>
</feature>
<organism evidence="8 9">
    <name type="scientific">Mortierella alpina</name>
    <name type="common">Oleaginous fungus</name>
    <name type="synonym">Mortierella renispora</name>
    <dbReference type="NCBI Taxonomy" id="64518"/>
    <lineage>
        <taxon>Eukaryota</taxon>
        <taxon>Fungi</taxon>
        <taxon>Fungi incertae sedis</taxon>
        <taxon>Mucoromycota</taxon>
        <taxon>Mortierellomycotina</taxon>
        <taxon>Mortierellomycetes</taxon>
        <taxon>Mortierellales</taxon>
        <taxon>Mortierellaceae</taxon>
        <taxon>Mortierella</taxon>
    </lineage>
</organism>
<feature type="compositionally biased region" description="Basic and acidic residues" evidence="5">
    <location>
        <begin position="66"/>
        <end position="79"/>
    </location>
</feature>
<keyword evidence="6" id="KW-1133">Transmembrane helix</keyword>
<feature type="compositionally biased region" description="Polar residues" evidence="5">
    <location>
        <begin position="608"/>
        <end position="618"/>
    </location>
</feature>
<evidence type="ECO:0000313" key="8">
    <source>
        <dbReference type="EMBL" id="KAF9959430.1"/>
    </source>
</evidence>
<keyword evidence="3" id="KW-0519">Myristate</keyword>
<dbReference type="Proteomes" id="UP000738359">
    <property type="component" value="Unassembled WGS sequence"/>
</dbReference>
<feature type="compositionally biased region" description="Basic and acidic residues" evidence="5">
    <location>
        <begin position="568"/>
        <end position="577"/>
    </location>
</feature>